<evidence type="ECO:0000259" key="9">
    <source>
        <dbReference type="Pfam" id="PF02224"/>
    </source>
</evidence>
<keyword evidence="11" id="KW-1185">Reference proteome</keyword>
<evidence type="ECO:0000256" key="1">
    <source>
        <dbReference type="ARBA" id="ARBA00009427"/>
    </source>
</evidence>
<dbReference type="EC" id="2.7.4.25" evidence="8"/>
<comment type="catalytic activity">
    <reaction evidence="6 8">
        <text>dCMP + ATP = dCDP + ADP</text>
        <dbReference type="Rhea" id="RHEA:25094"/>
        <dbReference type="ChEBI" id="CHEBI:30616"/>
        <dbReference type="ChEBI" id="CHEBI:57566"/>
        <dbReference type="ChEBI" id="CHEBI:58593"/>
        <dbReference type="ChEBI" id="CHEBI:456216"/>
        <dbReference type="EC" id="2.7.4.25"/>
    </reaction>
</comment>
<dbReference type="SUPFAM" id="SSF52540">
    <property type="entry name" value="P-loop containing nucleoside triphosphate hydrolases"/>
    <property type="match status" value="1"/>
</dbReference>
<keyword evidence="4 8" id="KW-0418">Kinase</keyword>
<dbReference type="Gene3D" id="3.40.50.300">
    <property type="entry name" value="P-loop containing nucleotide triphosphate hydrolases"/>
    <property type="match status" value="1"/>
</dbReference>
<evidence type="ECO:0000256" key="8">
    <source>
        <dbReference type="HAMAP-Rule" id="MF_00238"/>
    </source>
</evidence>
<dbReference type="GO" id="GO:0005524">
    <property type="term" value="F:ATP binding"/>
    <property type="evidence" value="ECO:0007669"/>
    <property type="project" value="UniProtKB-UniRule"/>
</dbReference>
<name>A0A1U6I3Z0_9SPHN</name>
<keyword evidence="8" id="KW-0963">Cytoplasm</keyword>
<dbReference type="CDD" id="cd02020">
    <property type="entry name" value="CMPK"/>
    <property type="match status" value="1"/>
</dbReference>
<proteinExistence type="inferred from homology"/>
<evidence type="ECO:0000256" key="7">
    <source>
        <dbReference type="ARBA" id="ARBA00048478"/>
    </source>
</evidence>
<dbReference type="GO" id="GO:0036430">
    <property type="term" value="F:CMP kinase activity"/>
    <property type="evidence" value="ECO:0007669"/>
    <property type="project" value="RHEA"/>
</dbReference>
<dbReference type="GO" id="GO:0006220">
    <property type="term" value="P:pyrimidine nucleotide metabolic process"/>
    <property type="evidence" value="ECO:0007669"/>
    <property type="project" value="UniProtKB-UniRule"/>
</dbReference>
<sequence length="210" mass="23246">MLIAVDGPIGSGKGSIARGLAWHFQVPYLKTGLHYRAVARQVILNGGCVDNEDDALAACDFPMGLLGEPHLRSELVADLASRVAVFPSVRQALFQRQWVFAHRKGGAVLEGRDIATVIAPDADAKIFVTANPDIRLRHRFNELLEMEYPIELKELAAEVTARDFRDESREQAPLRMCRDAILIDTSALSPRDAISTAVDRIRKGPRNQLH</sequence>
<protein>
    <recommendedName>
        <fullName evidence="8">Cytidylate kinase</fullName>
        <shortName evidence="8">CK</shortName>
        <ecNumber evidence="8">2.7.4.25</ecNumber>
    </recommendedName>
    <alternativeName>
        <fullName evidence="8">Cytidine monophosphate kinase</fullName>
        <shortName evidence="8">CMP kinase</shortName>
    </alternativeName>
</protein>
<dbReference type="AlphaFoldDB" id="A0A1U6I3Z0"/>
<dbReference type="Proteomes" id="UP000190989">
    <property type="component" value="Unassembled WGS sequence"/>
</dbReference>
<reference evidence="11" key="1">
    <citation type="submission" date="2017-02" db="EMBL/GenBank/DDBJ databases">
        <authorList>
            <person name="Varghese N."/>
            <person name="Submissions S."/>
        </authorList>
    </citation>
    <scope>NUCLEOTIDE SEQUENCE [LARGE SCALE GENOMIC DNA]</scope>
    <source>
        <strain evidence="11">SM117</strain>
    </source>
</reference>
<evidence type="ECO:0000313" key="11">
    <source>
        <dbReference type="Proteomes" id="UP000190989"/>
    </source>
</evidence>
<dbReference type="InterPro" id="IPR003136">
    <property type="entry name" value="Cytidylate_kin"/>
</dbReference>
<evidence type="ECO:0000256" key="2">
    <source>
        <dbReference type="ARBA" id="ARBA00022679"/>
    </source>
</evidence>
<dbReference type="RefSeq" id="WP_079730818.1">
    <property type="nucleotide sequence ID" value="NZ_FVZE01000004.1"/>
</dbReference>
<evidence type="ECO:0000256" key="6">
    <source>
        <dbReference type="ARBA" id="ARBA00047615"/>
    </source>
</evidence>
<dbReference type="EMBL" id="FVZE01000004">
    <property type="protein sequence ID" value="SLK02742.1"/>
    <property type="molecule type" value="Genomic_DNA"/>
</dbReference>
<comment type="similarity">
    <text evidence="1 8">Belongs to the cytidylate kinase family. Type 1 subfamily.</text>
</comment>
<dbReference type="STRING" id="428990.SAMN06295987_104138"/>
<keyword evidence="2 8" id="KW-0808">Transferase</keyword>
<dbReference type="GO" id="GO:0036431">
    <property type="term" value="F:dCMP kinase activity"/>
    <property type="evidence" value="ECO:0007669"/>
    <property type="project" value="InterPro"/>
</dbReference>
<gene>
    <name evidence="8" type="primary">cmk</name>
    <name evidence="10" type="ORF">SAMN06295987_104138</name>
</gene>
<dbReference type="HAMAP" id="MF_00238">
    <property type="entry name" value="Cytidyl_kinase_type1"/>
    <property type="match status" value="1"/>
</dbReference>
<keyword evidence="3 8" id="KW-0547">Nucleotide-binding</keyword>
<feature type="domain" description="Cytidylate kinase" evidence="9">
    <location>
        <begin position="3"/>
        <end position="202"/>
    </location>
</feature>
<evidence type="ECO:0000256" key="4">
    <source>
        <dbReference type="ARBA" id="ARBA00022777"/>
    </source>
</evidence>
<organism evidence="10 11">
    <name type="scientific">Novosphingobium mathurense</name>
    <dbReference type="NCBI Taxonomy" id="428990"/>
    <lineage>
        <taxon>Bacteria</taxon>
        <taxon>Pseudomonadati</taxon>
        <taxon>Pseudomonadota</taxon>
        <taxon>Alphaproteobacteria</taxon>
        <taxon>Sphingomonadales</taxon>
        <taxon>Sphingomonadaceae</taxon>
        <taxon>Novosphingobium</taxon>
    </lineage>
</organism>
<dbReference type="GO" id="GO:0005737">
    <property type="term" value="C:cytoplasm"/>
    <property type="evidence" value="ECO:0007669"/>
    <property type="project" value="UniProtKB-SubCell"/>
</dbReference>
<keyword evidence="5 8" id="KW-0067">ATP-binding</keyword>
<dbReference type="InterPro" id="IPR011994">
    <property type="entry name" value="Cytidylate_kinase_dom"/>
</dbReference>
<feature type="binding site" evidence="8">
    <location>
        <begin position="7"/>
        <end position="15"/>
    </location>
    <ligand>
        <name>ATP</name>
        <dbReference type="ChEBI" id="CHEBI:30616"/>
    </ligand>
</feature>
<comment type="subcellular location">
    <subcellularLocation>
        <location evidence="8">Cytoplasm</location>
    </subcellularLocation>
</comment>
<accession>A0A1U6I3Z0</accession>
<dbReference type="Pfam" id="PF02224">
    <property type="entry name" value="Cytidylate_kin"/>
    <property type="match status" value="1"/>
</dbReference>
<dbReference type="InterPro" id="IPR027417">
    <property type="entry name" value="P-loop_NTPase"/>
</dbReference>
<comment type="catalytic activity">
    <reaction evidence="7 8">
        <text>CMP + ATP = CDP + ADP</text>
        <dbReference type="Rhea" id="RHEA:11600"/>
        <dbReference type="ChEBI" id="CHEBI:30616"/>
        <dbReference type="ChEBI" id="CHEBI:58069"/>
        <dbReference type="ChEBI" id="CHEBI:60377"/>
        <dbReference type="ChEBI" id="CHEBI:456216"/>
        <dbReference type="EC" id="2.7.4.25"/>
    </reaction>
</comment>
<evidence type="ECO:0000256" key="5">
    <source>
        <dbReference type="ARBA" id="ARBA00022840"/>
    </source>
</evidence>
<evidence type="ECO:0000313" key="10">
    <source>
        <dbReference type="EMBL" id="SLK02742.1"/>
    </source>
</evidence>
<evidence type="ECO:0000256" key="3">
    <source>
        <dbReference type="ARBA" id="ARBA00022741"/>
    </source>
</evidence>